<name>A0AA41Z9X3_9HYPH</name>
<proteinExistence type="predicted"/>
<protein>
    <submittedName>
        <fullName evidence="2">Helix-turn-helix domain-containing protein</fullName>
    </submittedName>
</protein>
<dbReference type="SUPFAM" id="SSF47413">
    <property type="entry name" value="lambda repressor-like DNA-binding domains"/>
    <property type="match status" value="1"/>
</dbReference>
<accession>A0AA41Z9X3</accession>
<dbReference type="CDD" id="cd00093">
    <property type="entry name" value="HTH_XRE"/>
    <property type="match status" value="1"/>
</dbReference>
<dbReference type="RefSeq" id="WP_282589548.1">
    <property type="nucleotide sequence ID" value="NZ_JAMOIM010000107.1"/>
</dbReference>
<dbReference type="Pfam" id="PF01381">
    <property type="entry name" value="HTH_3"/>
    <property type="match status" value="1"/>
</dbReference>
<dbReference type="Proteomes" id="UP001165667">
    <property type="component" value="Unassembled WGS sequence"/>
</dbReference>
<evidence type="ECO:0000259" key="1">
    <source>
        <dbReference type="PROSITE" id="PS50943"/>
    </source>
</evidence>
<dbReference type="SMART" id="SM00530">
    <property type="entry name" value="HTH_XRE"/>
    <property type="match status" value="1"/>
</dbReference>
<feature type="domain" description="HTH cro/C1-type" evidence="1">
    <location>
        <begin position="47"/>
        <end position="99"/>
    </location>
</feature>
<sequence>MTTTKHDWTRADAMTPEDIHAAALADPDTQPMTPEDFERMKPTPRTKIIRRALGLSQEEFAARFHIPLGTLRDWEQGRKDPDAAARAYLMVIGRNPAAVTEALQPAP</sequence>
<dbReference type="EMBL" id="JAMOIM010000107">
    <property type="protein sequence ID" value="MCW6513178.1"/>
    <property type="molecule type" value="Genomic_DNA"/>
</dbReference>
<keyword evidence="3" id="KW-1185">Reference proteome</keyword>
<dbReference type="InterPro" id="IPR010982">
    <property type="entry name" value="Lambda_DNA-bd_dom_sf"/>
</dbReference>
<comment type="caution">
    <text evidence="2">The sequence shown here is derived from an EMBL/GenBank/DDBJ whole genome shotgun (WGS) entry which is preliminary data.</text>
</comment>
<evidence type="ECO:0000313" key="2">
    <source>
        <dbReference type="EMBL" id="MCW6513178.1"/>
    </source>
</evidence>
<dbReference type="AlphaFoldDB" id="A0AA41Z9X3"/>
<evidence type="ECO:0000313" key="3">
    <source>
        <dbReference type="Proteomes" id="UP001165667"/>
    </source>
</evidence>
<dbReference type="GO" id="GO:0003677">
    <property type="term" value="F:DNA binding"/>
    <property type="evidence" value="ECO:0007669"/>
    <property type="project" value="InterPro"/>
</dbReference>
<reference evidence="2" key="1">
    <citation type="submission" date="2022-05" db="EMBL/GenBank/DDBJ databases">
        <authorList>
            <person name="Pankratov T."/>
        </authorList>
    </citation>
    <scope>NUCLEOTIDE SEQUENCE</scope>
    <source>
        <strain evidence="2">BP6-180914</strain>
    </source>
</reference>
<dbReference type="Gene3D" id="1.10.260.40">
    <property type="entry name" value="lambda repressor-like DNA-binding domains"/>
    <property type="match status" value="1"/>
</dbReference>
<organism evidence="2 3">
    <name type="scientific">Lichenifustis flavocetrariae</name>
    <dbReference type="NCBI Taxonomy" id="2949735"/>
    <lineage>
        <taxon>Bacteria</taxon>
        <taxon>Pseudomonadati</taxon>
        <taxon>Pseudomonadota</taxon>
        <taxon>Alphaproteobacteria</taxon>
        <taxon>Hyphomicrobiales</taxon>
        <taxon>Lichenihabitantaceae</taxon>
        <taxon>Lichenifustis</taxon>
    </lineage>
</organism>
<dbReference type="InterPro" id="IPR001387">
    <property type="entry name" value="Cro/C1-type_HTH"/>
</dbReference>
<dbReference type="PROSITE" id="PS50943">
    <property type="entry name" value="HTH_CROC1"/>
    <property type="match status" value="1"/>
</dbReference>
<gene>
    <name evidence="2" type="ORF">M8523_35640</name>
</gene>